<proteinExistence type="predicted"/>
<comment type="caution">
    <text evidence="1">The sequence shown here is derived from an EMBL/GenBank/DDBJ whole genome shotgun (WGS) entry which is preliminary data.</text>
</comment>
<name>A0ABQ8T294_PERAM</name>
<evidence type="ECO:0000313" key="1">
    <source>
        <dbReference type="EMBL" id="KAJ4440101.1"/>
    </source>
</evidence>
<protein>
    <submittedName>
        <fullName evidence="1">Uncharacterized protein</fullName>
    </submittedName>
</protein>
<organism evidence="1 2">
    <name type="scientific">Periplaneta americana</name>
    <name type="common">American cockroach</name>
    <name type="synonym">Blatta americana</name>
    <dbReference type="NCBI Taxonomy" id="6978"/>
    <lineage>
        <taxon>Eukaryota</taxon>
        <taxon>Metazoa</taxon>
        <taxon>Ecdysozoa</taxon>
        <taxon>Arthropoda</taxon>
        <taxon>Hexapoda</taxon>
        <taxon>Insecta</taxon>
        <taxon>Pterygota</taxon>
        <taxon>Neoptera</taxon>
        <taxon>Polyneoptera</taxon>
        <taxon>Dictyoptera</taxon>
        <taxon>Blattodea</taxon>
        <taxon>Blattoidea</taxon>
        <taxon>Blattidae</taxon>
        <taxon>Blattinae</taxon>
        <taxon>Periplaneta</taxon>
    </lineage>
</organism>
<dbReference type="Proteomes" id="UP001148838">
    <property type="component" value="Unassembled WGS sequence"/>
</dbReference>
<evidence type="ECO:0000313" key="2">
    <source>
        <dbReference type="Proteomes" id="UP001148838"/>
    </source>
</evidence>
<sequence length="291" mass="32576">QQSPEKSDSPGNCGNSGGVVTVVKPTAVAIVTPQRSNSLDYLNFEEKRQIIASSLSLSDFLHHGPAAAAAAAKGVAATKVIVGRSINVSELCTVFRHQRRQRKRNPVLGFITKRSNLCIFTWLSLFIEAHRQFAVAAVKSLPSEQLLEDILFIDSNFKIVSKSIILLESSKLQLSEALNIVYNVSQTVIKNNNSLISEKVKCKLRNIIAKNSAYLQLHIINDVLSGHDKTSEIDVLKSSDFPFFKYAHITSCDVEHTFSQYKNCLSDHRRRFTLQSLKMYVTLHCTYSRMM</sequence>
<accession>A0ABQ8T294</accession>
<reference evidence="1 2" key="1">
    <citation type="journal article" date="2022" name="Allergy">
        <title>Genome assembly and annotation of Periplaneta americana reveal a comprehensive cockroach allergen profile.</title>
        <authorList>
            <person name="Wang L."/>
            <person name="Xiong Q."/>
            <person name="Saelim N."/>
            <person name="Wang L."/>
            <person name="Nong W."/>
            <person name="Wan A.T."/>
            <person name="Shi M."/>
            <person name="Liu X."/>
            <person name="Cao Q."/>
            <person name="Hui J.H.L."/>
            <person name="Sookrung N."/>
            <person name="Leung T.F."/>
            <person name="Tungtrongchitr A."/>
            <person name="Tsui S.K.W."/>
        </authorList>
    </citation>
    <scope>NUCLEOTIDE SEQUENCE [LARGE SCALE GENOMIC DNA]</scope>
    <source>
        <strain evidence="1">PWHHKU_190912</strain>
    </source>
</reference>
<feature type="non-terminal residue" evidence="1">
    <location>
        <position position="1"/>
    </location>
</feature>
<keyword evidence="2" id="KW-1185">Reference proteome</keyword>
<gene>
    <name evidence="1" type="ORF">ANN_08234</name>
</gene>
<dbReference type="EMBL" id="JAJSOF020000017">
    <property type="protein sequence ID" value="KAJ4440101.1"/>
    <property type="molecule type" value="Genomic_DNA"/>
</dbReference>